<dbReference type="InterPro" id="IPR000866">
    <property type="entry name" value="AhpC/TSA"/>
</dbReference>
<dbReference type="STRING" id="37659.GCA_000703125_00077"/>
<dbReference type="Pfam" id="PF00578">
    <property type="entry name" value="AhpC-TSA"/>
    <property type="match status" value="1"/>
</dbReference>
<dbReference type="GO" id="GO:0016209">
    <property type="term" value="F:antioxidant activity"/>
    <property type="evidence" value="ECO:0007669"/>
    <property type="project" value="InterPro"/>
</dbReference>
<dbReference type="Gene3D" id="3.40.30.10">
    <property type="entry name" value="Glutaredoxin"/>
    <property type="match status" value="1"/>
</dbReference>
<dbReference type="AlphaFoldDB" id="A0A2S6G0A2"/>
<evidence type="ECO:0000313" key="3">
    <source>
        <dbReference type="Proteomes" id="UP000239863"/>
    </source>
</evidence>
<feature type="domain" description="Alkyl hydroperoxide reductase subunit C/ Thiol specific antioxidant" evidence="1">
    <location>
        <begin position="1"/>
        <end position="81"/>
    </location>
</feature>
<dbReference type="Proteomes" id="UP000239863">
    <property type="component" value="Unassembled WGS sequence"/>
</dbReference>
<sequence>MMQLHQDYNEFIKRDTEIVVLGPENAKAFKAYFEENGLEFYGIPDEKHSVLDLYEQKVNLLKLGRMPAQMVIDKNGILRYVHYGSSMKDIPENVEILHLIDTL</sequence>
<reference evidence="2 3" key="1">
    <citation type="submission" date="2018-02" db="EMBL/GenBank/DDBJ databases">
        <title>Genomic Encyclopedia of Archaeal and Bacterial Type Strains, Phase II (KMG-II): from individual species to whole genera.</title>
        <authorList>
            <person name="Goeker M."/>
        </authorList>
    </citation>
    <scope>NUCLEOTIDE SEQUENCE [LARGE SCALE GENOMIC DNA]</scope>
    <source>
        <strain evidence="2 3">DSM 15099</strain>
    </source>
</reference>
<dbReference type="SUPFAM" id="SSF52833">
    <property type="entry name" value="Thioredoxin-like"/>
    <property type="match status" value="1"/>
</dbReference>
<proteinExistence type="predicted"/>
<gene>
    <name evidence="2" type="ORF">BD821_10111</name>
</gene>
<name>A0A2S6G0A2_9CLOT</name>
<dbReference type="EMBL" id="PTIS01000001">
    <property type="protein sequence ID" value="PPK49352.1"/>
    <property type="molecule type" value="Genomic_DNA"/>
</dbReference>
<dbReference type="GO" id="GO:0016491">
    <property type="term" value="F:oxidoreductase activity"/>
    <property type="evidence" value="ECO:0007669"/>
    <property type="project" value="InterPro"/>
</dbReference>
<protein>
    <submittedName>
        <fullName evidence="2">Peroxiredoxin Q/BCP</fullName>
    </submittedName>
</protein>
<evidence type="ECO:0000259" key="1">
    <source>
        <dbReference type="Pfam" id="PF00578"/>
    </source>
</evidence>
<comment type="caution">
    <text evidence="2">The sequence shown here is derived from an EMBL/GenBank/DDBJ whole genome shotgun (WGS) entry which is preliminary data.</text>
</comment>
<evidence type="ECO:0000313" key="2">
    <source>
        <dbReference type="EMBL" id="PPK49352.1"/>
    </source>
</evidence>
<dbReference type="InterPro" id="IPR036249">
    <property type="entry name" value="Thioredoxin-like_sf"/>
</dbReference>
<organism evidence="2 3">
    <name type="scientific">Clostridium algidicarnis DSM 15099</name>
    <dbReference type="NCBI Taxonomy" id="1121295"/>
    <lineage>
        <taxon>Bacteria</taxon>
        <taxon>Bacillati</taxon>
        <taxon>Bacillota</taxon>
        <taxon>Clostridia</taxon>
        <taxon>Eubacteriales</taxon>
        <taxon>Clostridiaceae</taxon>
        <taxon>Clostridium</taxon>
    </lineage>
</organism>
<accession>A0A2S6G0A2</accession>